<keyword evidence="1" id="KW-0812">Transmembrane</keyword>
<dbReference type="AlphaFoldDB" id="A0A6M4A670"/>
<evidence type="ECO:0000256" key="1">
    <source>
        <dbReference type="SAM" id="Phobius"/>
    </source>
</evidence>
<evidence type="ECO:0000313" key="3">
    <source>
        <dbReference type="Proteomes" id="UP000274350"/>
    </source>
</evidence>
<accession>A0A6M4A670</accession>
<sequence>MSMSHVAKTDELWNQIDSFQVFQWKNYVRNRRMGSLLVVCGLLLSIGTTAAAYLEYTQYAVFLGLGTTMFIGFREAFNFSEKAEFFCEIHGQAKNLRDQVRFRVNSEADFNRQAKLPERGCALAGAMFYMEDEIWKTIFAATEPSGPLVLRRYMRVAKLALPAWGYCMRKKSA</sequence>
<keyword evidence="3" id="KW-1185">Reference proteome</keyword>
<evidence type="ECO:0000313" key="2">
    <source>
        <dbReference type="EMBL" id="QJQ06210.1"/>
    </source>
</evidence>
<dbReference type="Proteomes" id="UP000274350">
    <property type="component" value="Chromosome"/>
</dbReference>
<proteinExistence type="predicted"/>
<name>A0A6M4A670_9BURK</name>
<keyword evidence="1" id="KW-0472">Membrane</keyword>
<feature type="transmembrane region" description="Helical" evidence="1">
    <location>
        <begin position="33"/>
        <end position="53"/>
    </location>
</feature>
<dbReference type="EMBL" id="CP051152">
    <property type="protein sequence ID" value="QJQ06210.1"/>
    <property type="molecule type" value="Genomic_DNA"/>
</dbReference>
<feature type="transmembrane region" description="Helical" evidence="1">
    <location>
        <begin position="59"/>
        <end position="77"/>
    </location>
</feature>
<protein>
    <submittedName>
        <fullName evidence="2">Uncharacterized protein</fullName>
    </submittedName>
</protein>
<reference evidence="2 3" key="1">
    <citation type="journal article" date="2019" name="Int. J. Syst. Evol. Microbiol.">
        <title>Undibacterium piscinae sp. nov., isolated from Korean shiner intestine.</title>
        <authorList>
            <person name="Lee S.Y."/>
            <person name="Kang W."/>
            <person name="Kim P.S."/>
            <person name="Kim H.S."/>
            <person name="Sung H."/>
            <person name="Shin N.R."/>
            <person name="Whon T.W."/>
            <person name="Yun J.H."/>
            <person name="Lee J.Y."/>
            <person name="Lee J.Y."/>
            <person name="Jung M.J."/>
            <person name="Jeong Y.S."/>
            <person name="Tak E.J."/>
            <person name="Han J.E."/>
            <person name="Hyun D.W."/>
            <person name="Kang M.S."/>
            <person name="Lee K.E."/>
            <person name="Lee B.H."/>
            <person name="Bae J.W."/>
        </authorList>
    </citation>
    <scope>NUCLEOTIDE SEQUENCE [LARGE SCALE GENOMIC DNA]</scope>
    <source>
        <strain evidence="2 3">S11R28</strain>
    </source>
</reference>
<keyword evidence="1" id="KW-1133">Transmembrane helix</keyword>
<dbReference type="KEGG" id="upi:EJG51_010460"/>
<gene>
    <name evidence="2" type="ORF">EJG51_010460</name>
</gene>
<organism evidence="2 3">
    <name type="scientific">Undibacterium piscinae</name>
    <dbReference type="NCBI Taxonomy" id="2495591"/>
    <lineage>
        <taxon>Bacteria</taxon>
        <taxon>Pseudomonadati</taxon>
        <taxon>Pseudomonadota</taxon>
        <taxon>Betaproteobacteria</taxon>
        <taxon>Burkholderiales</taxon>
        <taxon>Oxalobacteraceae</taxon>
        <taxon>Undibacterium</taxon>
    </lineage>
</organism>